<dbReference type="Proteomes" id="UP000694257">
    <property type="component" value="Chromosome"/>
</dbReference>
<feature type="compositionally biased region" description="Basic and acidic residues" evidence="1">
    <location>
        <begin position="373"/>
        <end position="382"/>
    </location>
</feature>
<accession>A0ABX8RUG3</accession>
<evidence type="ECO:0000256" key="1">
    <source>
        <dbReference type="SAM" id="MobiDB-lite"/>
    </source>
</evidence>
<organism evidence="2 3">
    <name type="scientific">Nocardia iowensis</name>
    <dbReference type="NCBI Taxonomy" id="204891"/>
    <lineage>
        <taxon>Bacteria</taxon>
        <taxon>Bacillati</taxon>
        <taxon>Actinomycetota</taxon>
        <taxon>Actinomycetes</taxon>
        <taxon>Mycobacteriales</taxon>
        <taxon>Nocardiaceae</taxon>
        <taxon>Nocardia</taxon>
    </lineage>
</organism>
<dbReference type="EMBL" id="CP078145">
    <property type="protein sequence ID" value="QXN93178.1"/>
    <property type="molecule type" value="Genomic_DNA"/>
</dbReference>
<dbReference type="RefSeq" id="WP_218474999.1">
    <property type="nucleotide sequence ID" value="NZ_BAABJN010000001.1"/>
</dbReference>
<name>A0ABX8RUG3_NOCIO</name>
<gene>
    <name evidence="2" type="ORF">KV110_08800</name>
</gene>
<feature type="compositionally biased region" description="Polar residues" evidence="1">
    <location>
        <begin position="324"/>
        <end position="338"/>
    </location>
</feature>
<protein>
    <submittedName>
        <fullName evidence="2">Uncharacterized protein</fullName>
    </submittedName>
</protein>
<feature type="region of interest" description="Disordered" evidence="1">
    <location>
        <begin position="319"/>
        <end position="460"/>
    </location>
</feature>
<sequence length="460" mass="46560">MRSLSGLRRRPAAAPARNETVAPPTSYLDPTVDPPIVAALVRPLLQLRSSLGTGVGVPNQTATNALSAASTQAADAEGPHRDGLHALESTWTSRGADAAVPALRTTQTEIGEISDRGPAYLGVLGDAHATSARAARTVDQIIADFRRDARQILGNATAAPDTDAVIARATQALRDALTTVTAAQTEMDDHSRRLDAMGPLTVTQPSGVTTAQAGTGQFVPGGTSQFVPGSTVPGIGGTTTGQPVDPALAAQLQLQQQLISAGVQIGTAAINAGVDIGTNIIDKIAGVGTHIVDKVAEVGTHAIDTVAASADKNIQEAIRPGSTGADQPSGSPNSSNTPKLFDFGAGARPSVPSQPSGPGTVIPPAQNGSAPTAKEDAPKPESRPAPAQTPPPPAPSDAPSRSAHPDQPSHPGPTGGVAMPPPPRADDEEHKPRDGQLGVTVPTATVAVTPVLGDYDDDTL</sequence>
<keyword evidence="3" id="KW-1185">Reference proteome</keyword>
<feature type="region of interest" description="Disordered" evidence="1">
    <location>
        <begin position="1"/>
        <end position="27"/>
    </location>
</feature>
<proteinExistence type="predicted"/>
<feature type="compositionally biased region" description="Pro residues" evidence="1">
    <location>
        <begin position="387"/>
        <end position="396"/>
    </location>
</feature>
<evidence type="ECO:0000313" key="3">
    <source>
        <dbReference type="Proteomes" id="UP000694257"/>
    </source>
</evidence>
<reference evidence="2 3" key="1">
    <citation type="submission" date="2021-07" db="EMBL/GenBank/DDBJ databases">
        <title>Whole Genome Sequence of Nocardia Iowensis.</title>
        <authorList>
            <person name="Lamm A."/>
            <person name="Collins-Fairclough A.M."/>
            <person name="Bunk B."/>
            <person name="Sproer C."/>
        </authorList>
    </citation>
    <scope>NUCLEOTIDE SEQUENCE [LARGE SCALE GENOMIC DNA]</scope>
    <source>
        <strain evidence="2 3">NRRL 5646</strain>
    </source>
</reference>
<evidence type="ECO:0000313" key="2">
    <source>
        <dbReference type="EMBL" id="QXN93178.1"/>
    </source>
</evidence>
<feature type="compositionally biased region" description="Low complexity" evidence="1">
    <location>
        <begin position="439"/>
        <end position="451"/>
    </location>
</feature>
<feature type="compositionally biased region" description="Basic and acidic residues" evidence="1">
    <location>
        <begin position="424"/>
        <end position="434"/>
    </location>
</feature>